<dbReference type="Gene3D" id="3.20.20.70">
    <property type="entry name" value="Aldolase class I"/>
    <property type="match status" value="1"/>
</dbReference>
<proteinExistence type="predicted"/>
<evidence type="ECO:0000313" key="7">
    <source>
        <dbReference type="Proteomes" id="UP001433088"/>
    </source>
</evidence>
<keyword evidence="2" id="KW-0479">Metal-binding</keyword>
<evidence type="ECO:0000259" key="5">
    <source>
        <dbReference type="PROSITE" id="PS51918"/>
    </source>
</evidence>
<dbReference type="PANTHER" id="PTHR43524">
    <property type="entry name" value="RADICAL SAM SUPERFAMILY PROTEIN"/>
    <property type="match status" value="1"/>
</dbReference>
<dbReference type="SUPFAM" id="SSF102114">
    <property type="entry name" value="Radical SAM enzymes"/>
    <property type="match status" value="1"/>
</dbReference>
<comment type="caution">
    <text evidence="6">The sequence shown here is derived from an EMBL/GenBank/DDBJ whole genome shotgun (WGS) entry which is preliminary data.</text>
</comment>
<dbReference type="InterPro" id="IPR058240">
    <property type="entry name" value="rSAM_sf"/>
</dbReference>
<evidence type="ECO:0000313" key="6">
    <source>
        <dbReference type="EMBL" id="MEQ2421666.1"/>
    </source>
</evidence>
<dbReference type="SFLD" id="SFLDG01067">
    <property type="entry name" value="SPASM/twitch_domain_containing"/>
    <property type="match status" value="1"/>
</dbReference>
<keyword evidence="7" id="KW-1185">Reference proteome</keyword>
<dbReference type="RefSeq" id="WP_349173219.1">
    <property type="nucleotide sequence ID" value="NZ_JBBMEU010000010.1"/>
</dbReference>
<dbReference type="EMBL" id="JBBMEU010000010">
    <property type="protein sequence ID" value="MEQ2421666.1"/>
    <property type="molecule type" value="Genomic_DNA"/>
</dbReference>
<evidence type="ECO:0000256" key="1">
    <source>
        <dbReference type="ARBA" id="ARBA00022691"/>
    </source>
</evidence>
<dbReference type="InterPro" id="IPR023885">
    <property type="entry name" value="4Fe4S-binding_SPASM_dom"/>
</dbReference>
<keyword evidence="1" id="KW-0949">S-adenosyl-L-methionine</keyword>
<dbReference type="Pfam" id="PF04055">
    <property type="entry name" value="Radical_SAM"/>
    <property type="match status" value="1"/>
</dbReference>
<evidence type="ECO:0000256" key="4">
    <source>
        <dbReference type="ARBA" id="ARBA00023014"/>
    </source>
</evidence>
<keyword evidence="3" id="KW-0408">Iron</keyword>
<name>A0ABV1CW04_9FIRM</name>
<evidence type="ECO:0000256" key="2">
    <source>
        <dbReference type="ARBA" id="ARBA00022723"/>
    </source>
</evidence>
<protein>
    <submittedName>
        <fullName evidence="6">Radical SAM protein</fullName>
    </submittedName>
</protein>
<organism evidence="6 7">
    <name type="scientific">Megasphaera intestinihominis</name>
    <dbReference type="NCBI Taxonomy" id="3133159"/>
    <lineage>
        <taxon>Bacteria</taxon>
        <taxon>Bacillati</taxon>
        <taxon>Bacillota</taxon>
        <taxon>Negativicutes</taxon>
        <taxon>Veillonellales</taxon>
        <taxon>Veillonellaceae</taxon>
        <taxon>Megasphaera</taxon>
    </lineage>
</organism>
<feature type="domain" description="Radical SAM core" evidence="5">
    <location>
        <begin position="108"/>
        <end position="321"/>
    </location>
</feature>
<dbReference type="PROSITE" id="PS51918">
    <property type="entry name" value="RADICAL_SAM"/>
    <property type="match status" value="1"/>
</dbReference>
<dbReference type="Pfam" id="PF13186">
    <property type="entry name" value="SPASM"/>
    <property type="match status" value="1"/>
</dbReference>
<keyword evidence="4" id="KW-0411">Iron-sulfur</keyword>
<sequence length="473" mass="53806">MSKLTHRIEKKAVEILVDRIMAERNPADRQKTLKCLSYVMQHLFGDLFEKESFDDARRLIDEGGKWFRFLNTALDTLNPHVVKTAVMDLGFEAGFYGLRTRDAAKAKYHCNIPWAILFDPTSACNLHCIGCWAAEYGHTLNLSFDVMDKIVREGKALGCHFYLLTGGEPLMRKKDILRLCRKHPDCEFHAFTNGTLIDDAFCDEVTDVGNLSFSLSIEGFREVNDSRRGEGDFDKVMHAMDLLRKHGIVFGTSICYTRKNIDTVTSDEFLDLLIKKGVWFTWYFHYMPVGNDASLDLLPTEEQRAYMVRRVREIRSVKGGKPIFAIDFQNDGQFIDGCVAGGRNYCHINPNGDVEPCVFIHYSSANINNQSLLSCLQQPLFKEYAKGQPFNHNHLRPCPMLENPQYLAAMVKRSGAKSTDLQSPESAEHLCNKCKAYAVQWKPTADKLWAEIEANKEKEAAEKKVHSPQSATH</sequence>
<dbReference type="InterPro" id="IPR013785">
    <property type="entry name" value="Aldolase_TIM"/>
</dbReference>
<dbReference type="PANTHER" id="PTHR43524:SF1">
    <property type="entry name" value="RADICAL SAM SUPERFAMILY PROTEIN"/>
    <property type="match status" value="1"/>
</dbReference>
<dbReference type="CDD" id="cd01335">
    <property type="entry name" value="Radical_SAM"/>
    <property type="match status" value="1"/>
</dbReference>
<dbReference type="Proteomes" id="UP001433088">
    <property type="component" value="Unassembled WGS sequence"/>
</dbReference>
<dbReference type="SFLD" id="SFLDS00029">
    <property type="entry name" value="Radical_SAM"/>
    <property type="match status" value="1"/>
</dbReference>
<accession>A0ABV1CW04</accession>
<dbReference type="InterPro" id="IPR007197">
    <property type="entry name" value="rSAM"/>
</dbReference>
<reference evidence="6 7" key="1">
    <citation type="submission" date="2024-03" db="EMBL/GenBank/DDBJ databases">
        <title>Human intestinal bacterial collection.</title>
        <authorList>
            <person name="Pauvert C."/>
            <person name="Hitch T.C.A."/>
            <person name="Clavel T."/>
        </authorList>
    </citation>
    <scope>NUCLEOTIDE SEQUENCE [LARGE SCALE GENOMIC DNA]</scope>
    <source>
        <strain evidence="6 7">CLA-AA-H81</strain>
    </source>
</reference>
<gene>
    <name evidence="6" type="ORF">WMO23_02805</name>
</gene>
<evidence type="ECO:0000256" key="3">
    <source>
        <dbReference type="ARBA" id="ARBA00023004"/>
    </source>
</evidence>
<dbReference type="CDD" id="cd21128">
    <property type="entry name" value="SPASM_rSAM"/>
    <property type="match status" value="1"/>
</dbReference>